<dbReference type="PANTHER" id="PTHR43280">
    <property type="entry name" value="ARAC-FAMILY TRANSCRIPTIONAL REGULATOR"/>
    <property type="match status" value="1"/>
</dbReference>
<feature type="domain" description="HTH araC/xylS-type" evidence="4">
    <location>
        <begin position="189"/>
        <end position="287"/>
    </location>
</feature>
<evidence type="ECO:0000259" key="4">
    <source>
        <dbReference type="PROSITE" id="PS01124"/>
    </source>
</evidence>
<dbReference type="PROSITE" id="PS00041">
    <property type="entry name" value="HTH_ARAC_FAMILY_1"/>
    <property type="match status" value="1"/>
</dbReference>
<evidence type="ECO:0000313" key="5">
    <source>
        <dbReference type="EMBL" id="QHW00540.1"/>
    </source>
</evidence>
<dbReference type="GO" id="GO:0043565">
    <property type="term" value="F:sequence-specific DNA binding"/>
    <property type="evidence" value="ECO:0007669"/>
    <property type="project" value="InterPro"/>
</dbReference>
<dbReference type="InterPro" id="IPR018062">
    <property type="entry name" value="HTH_AraC-typ_CS"/>
</dbReference>
<dbReference type="PROSITE" id="PS01124">
    <property type="entry name" value="HTH_ARAC_FAMILY_2"/>
    <property type="match status" value="1"/>
</dbReference>
<organism evidence="5 6">
    <name type="scientific">Spirosoma endbachense</name>
    <dbReference type="NCBI Taxonomy" id="2666025"/>
    <lineage>
        <taxon>Bacteria</taxon>
        <taxon>Pseudomonadati</taxon>
        <taxon>Bacteroidota</taxon>
        <taxon>Cytophagia</taxon>
        <taxon>Cytophagales</taxon>
        <taxon>Cytophagaceae</taxon>
        <taxon>Spirosoma</taxon>
    </lineage>
</organism>
<reference evidence="5 6" key="1">
    <citation type="submission" date="2019-11" db="EMBL/GenBank/DDBJ databases">
        <title>Spirosoma endbachense sp. nov., isolated from a natural salt meadow.</title>
        <authorList>
            <person name="Rojas J."/>
            <person name="Ambika Manirajan B."/>
            <person name="Ratering S."/>
            <person name="Suarez C."/>
            <person name="Geissler-Plaum R."/>
            <person name="Schnell S."/>
        </authorList>
    </citation>
    <scope>NUCLEOTIDE SEQUENCE [LARGE SCALE GENOMIC DNA]</scope>
    <source>
        <strain evidence="5 6">I-24</strain>
    </source>
</reference>
<dbReference type="GO" id="GO:0003700">
    <property type="term" value="F:DNA-binding transcription factor activity"/>
    <property type="evidence" value="ECO:0007669"/>
    <property type="project" value="InterPro"/>
</dbReference>
<dbReference type="InterPro" id="IPR009057">
    <property type="entry name" value="Homeodomain-like_sf"/>
</dbReference>
<keyword evidence="2" id="KW-0238">DNA-binding</keyword>
<evidence type="ECO:0000256" key="1">
    <source>
        <dbReference type="ARBA" id="ARBA00023015"/>
    </source>
</evidence>
<dbReference type="Proteomes" id="UP000464577">
    <property type="component" value="Chromosome"/>
</dbReference>
<dbReference type="SMART" id="SM00342">
    <property type="entry name" value="HTH_ARAC"/>
    <property type="match status" value="1"/>
</dbReference>
<keyword evidence="6" id="KW-1185">Reference proteome</keyword>
<name>A0A6P1W951_9BACT</name>
<dbReference type="InterPro" id="IPR018060">
    <property type="entry name" value="HTH_AraC"/>
</dbReference>
<accession>A0A6P1W951</accession>
<dbReference type="SUPFAM" id="SSF46689">
    <property type="entry name" value="Homeodomain-like"/>
    <property type="match status" value="2"/>
</dbReference>
<keyword evidence="3" id="KW-0804">Transcription</keyword>
<evidence type="ECO:0000313" key="6">
    <source>
        <dbReference type="Proteomes" id="UP000464577"/>
    </source>
</evidence>
<dbReference type="PANTHER" id="PTHR43280:SF2">
    <property type="entry name" value="HTH-TYPE TRANSCRIPTIONAL REGULATOR EXSA"/>
    <property type="match status" value="1"/>
</dbReference>
<evidence type="ECO:0000256" key="2">
    <source>
        <dbReference type="ARBA" id="ARBA00023125"/>
    </source>
</evidence>
<proteinExistence type="predicted"/>
<dbReference type="RefSeq" id="WP_162390932.1">
    <property type="nucleotide sequence ID" value="NZ_CP045997.1"/>
</dbReference>
<dbReference type="Pfam" id="PF12833">
    <property type="entry name" value="HTH_18"/>
    <property type="match status" value="1"/>
</dbReference>
<protein>
    <submittedName>
        <fullName evidence="5">Helix-turn-helix domain-containing protein</fullName>
    </submittedName>
</protein>
<dbReference type="EMBL" id="CP045997">
    <property type="protein sequence ID" value="QHW00540.1"/>
    <property type="molecule type" value="Genomic_DNA"/>
</dbReference>
<gene>
    <name evidence="5" type="ORF">GJR95_38410</name>
</gene>
<sequence>MNKRFLKHTLSLLNVDWVKLDSRWNYKNVISPYHRIYYIDEGEGKLFDHAKTLKLEAGYLYIIPSYTLCNLICESYLSQYFVQFFEESADGTSLFLASRLISRVKASEIDVLNFKRLVEINPGRGINRSDNPLVYEKNIYYKEYQELNNQQKFDLFLETQGILLQLLSRFAVPELLSAREAVEVPITILDTMRFILVNLHLPLTVKRLAERVHLNPEYFSRLFGKHTGTRPLTFINEKRIERAVHIMATSQSSLSEIAALTGFEGLSHFTRTFKKITSLPPGIYRKQLNHT</sequence>
<dbReference type="AlphaFoldDB" id="A0A6P1W951"/>
<dbReference type="KEGG" id="senf:GJR95_38410"/>
<evidence type="ECO:0000256" key="3">
    <source>
        <dbReference type="ARBA" id="ARBA00023163"/>
    </source>
</evidence>
<keyword evidence="1" id="KW-0805">Transcription regulation</keyword>
<dbReference type="Gene3D" id="1.10.10.60">
    <property type="entry name" value="Homeodomain-like"/>
    <property type="match status" value="2"/>
</dbReference>